<dbReference type="STRING" id="217511.GCA_001463845_03296"/>
<dbReference type="PANTHER" id="PTHR11562">
    <property type="entry name" value="CATION EFFLUX PROTEIN/ ZINC TRANSPORTER"/>
    <property type="match status" value="1"/>
</dbReference>
<dbReference type="eggNOG" id="COG1230">
    <property type="taxonomic scope" value="Bacteria"/>
</dbReference>
<proteinExistence type="inferred from homology"/>
<organism evidence="4 5">
    <name type="scientific">Fulvimarina pelagi HTCC2506</name>
    <dbReference type="NCBI Taxonomy" id="314231"/>
    <lineage>
        <taxon>Bacteria</taxon>
        <taxon>Pseudomonadati</taxon>
        <taxon>Pseudomonadota</taxon>
        <taxon>Alphaproteobacteria</taxon>
        <taxon>Hyphomicrobiales</taxon>
        <taxon>Aurantimonadaceae</taxon>
        <taxon>Fulvimarina</taxon>
    </lineage>
</organism>
<dbReference type="Proteomes" id="UP000004310">
    <property type="component" value="Unassembled WGS sequence"/>
</dbReference>
<evidence type="ECO:0000259" key="3">
    <source>
        <dbReference type="Pfam" id="PF16916"/>
    </source>
</evidence>
<evidence type="ECO:0000313" key="4">
    <source>
        <dbReference type="EMBL" id="EAU39795.1"/>
    </source>
</evidence>
<dbReference type="AlphaFoldDB" id="Q0FXT8"/>
<keyword evidence="2" id="KW-0864">Zinc transport</keyword>
<dbReference type="InterPro" id="IPR036837">
    <property type="entry name" value="Cation_efflux_CTD_sf"/>
</dbReference>
<protein>
    <recommendedName>
        <fullName evidence="3">Cation efflux protein cytoplasmic domain-containing protein</fullName>
    </recommendedName>
</protein>
<dbReference type="InterPro" id="IPR027470">
    <property type="entry name" value="Cation_efflux_CTD"/>
</dbReference>
<dbReference type="GO" id="GO:0005886">
    <property type="term" value="C:plasma membrane"/>
    <property type="evidence" value="ECO:0007669"/>
    <property type="project" value="TreeGrafter"/>
</dbReference>
<dbReference type="InterPro" id="IPR050681">
    <property type="entry name" value="CDF/SLC30A"/>
</dbReference>
<sequence length="98" mass="10594">MTLAADAVPPGIDQTAVRRHLEAPNCVEEVHDLHISGISTTETALTAHLVCADRDRADELLARVPRELHDGFGIEHATLQMESESIAASCGLRSRRAV</sequence>
<evidence type="ECO:0000256" key="1">
    <source>
        <dbReference type="ARBA" id="ARBA00008873"/>
    </source>
</evidence>
<gene>
    <name evidence="4" type="ORF">FP2506_00235</name>
</gene>
<dbReference type="EMBL" id="AATP01000012">
    <property type="protein sequence ID" value="EAU39795.1"/>
    <property type="molecule type" value="Genomic_DNA"/>
</dbReference>
<accession>Q0FXT8</accession>
<comment type="similarity">
    <text evidence="1">Belongs to the cation diffusion facilitator (CDF) transporter (TC 2.A.4) family. SLC30A subfamily.</text>
</comment>
<keyword evidence="2" id="KW-0813">Transport</keyword>
<keyword evidence="2" id="KW-0862">Zinc</keyword>
<dbReference type="GO" id="GO:0005385">
    <property type="term" value="F:zinc ion transmembrane transporter activity"/>
    <property type="evidence" value="ECO:0007669"/>
    <property type="project" value="TreeGrafter"/>
</dbReference>
<keyword evidence="2" id="KW-0406">Ion transport</keyword>
<evidence type="ECO:0000313" key="5">
    <source>
        <dbReference type="Proteomes" id="UP000004310"/>
    </source>
</evidence>
<dbReference type="SUPFAM" id="SSF160240">
    <property type="entry name" value="Cation efflux protein cytoplasmic domain-like"/>
    <property type="match status" value="1"/>
</dbReference>
<dbReference type="PANTHER" id="PTHR11562:SF17">
    <property type="entry name" value="RE54080P-RELATED"/>
    <property type="match status" value="1"/>
</dbReference>
<comment type="caution">
    <text evidence="4">The sequence shown here is derived from an EMBL/GenBank/DDBJ whole genome shotgun (WGS) entry which is preliminary data.</text>
</comment>
<evidence type="ECO:0000256" key="2">
    <source>
        <dbReference type="ARBA" id="ARBA00022906"/>
    </source>
</evidence>
<keyword evidence="5" id="KW-1185">Reference proteome</keyword>
<dbReference type="HOGENOM" id="CLU_2329665_0_0_5"/>
<reference evidence="4 5" key="1">
    <citation type="journal article" date="2010" name="J. Bacteriol.">
        <title>Genome sequence of Fulvimarina pelagi HTCC2506T, a Mn(II)-oxidizing alphaproteobacterium possessing an aerobic anoxygenic photosynthetic gene cluster and Xanthorhodopsin.</title>
        <authorList>
            <person name="Kang I."/>
            <person name="Oh H.M."/>
            <person name="Lim S.I."/>
            <person name="Ferriera S."/>
            <person name="Giovannoni S.J."/>
            <person name="Cho J.C."/>
        </authorList>
    </citation>
    <scope>NUCLEOTIDE SEQUENCE [LARGE SCALE GENOMIC DNA]</scope>
    <source>
        <strain evidence="4 5">HTCC2506</strain>
    </source>
</reference>
<name>Q0FXT8_9HYPH</name>
<dbReference type="Pfam" id="PF16916">
    <property type="entry name" value="ZT_dimer"/>
    <property type="match status" value="1"/>
</dbReference>
<feature type="domain" description="Cation efflux protein cytoplasmic" evidence="3">
    <location>
        <begin position="9"/>
        <end position="83"/>
    </location>
</feature>